<feature type="compositionally biased region" description="Polar residues" evidence="1">
    <location>
        <begin position="201"/>
        <end position="213"/>
    </location>
</feature>
<accession>A0A6A6HKB6</accession>
<feature type="domain" description="WW" evidence="2">
    <location>
        <begin position="17"/>
        <end position="53"/>
    </location>
</feature>
<feature type="compositionally biased region" description="Gly residues" evidence="1">
    <location>
        <begin position="171"/>
        <end position="195"/>
    </location>
</feature>
<feature type="region of interest" description="Disordered" evidence="1">
    <location>
        <begin position="45"/>
        <end position="283"/>
    </location>
</feature>
<evidence type="ECO:0000259" key="2">
    <source>
        <dbReference type="PROSITE" id="PS50020"/>
    </source>
</evidence>
<feature type="compositionally biased region" description="Low complexity" evidence="1">
    <location>
        <begin position="161"/>
        <end position="170"/>
    </location>
</feature>
<evidence type="ECO:0000256" key="1">
    <source>
        <dbReference type="SAM" id="MobiDB-lite"/>
    </source>
</evidence>
<dbReference type="CDD" id="cd00201">
    <property type="entry name" value="WW"/>
    <property type="match status" value="1"/>
</dbReference>
<reference evidence="3" key="1">
    <citation type="journal article" date="2020" name="Stud. Mycol.">
        <title>101 Dothideomycetes genomes: a test case for predicting lifestyles and emergence of pathogens.</title>
        <authorList>
            <person name="Haridas S."/>
            <person name="Albert R."/>
            <person name="Binder M."/>
            <person name="Bloem J."/>
            <person name="Labutti K."/>
            <person name="Salamov A."/>
            <person name="Andreopoulos B."/>
            <person name="Baker S."/>
            <person name="Barry K."/>
            <person name="Bills G."/>
            <person name="Bluhm B."/>
            <person name="Cannon C."/>
            <person name="Castanera R."/>
            <person name="Culley D."/>
            <person name="Daum C."/>
            <person name="Ezra D."/>
            <person name="Gonzalez J."/>
            <person name="Henrissat B."/>
            <person name="Kuo A."/>
            <person name="Liang C."/>
            <person name="Lipzen A."/>
            <person name="Lutzoni F."/>
            <person name="Magnuson J."/>
            <person name="Mondo S."/>
            <person name="Nolan M."/>
            <person name="Ohm R."/>
            <person name="Pangilinan J."/>
            <person name="Park H.-J."/>
            <person name="Ramirez L."/>
            <person name="Alfaro M."/>
            <person name="Sun H."/>
            <person name="Tritt A."/>
            <person name="Yoshinaga Y."/>
            <person name="Zwiers L.-H."/>
            <person name="Turgeon B."/>
            <person name="Goodwin S."/>
            <person name="Spatafora J."/>
            <person name="Crous P."/>
            <person name="Grigoriev I."/>
        </authorList>
    </citation>
    <scope>NUCLEOTIDE SEQUENCE</scope>
    <source>
        <strain evidence="3">Tuck. ex Michener</strain>
    </source>
</reference>
<dbReference type="SMART" id="SM00456">
    <property type="entry name" value="WW"/>
    <property type="match status" value="1"/>
</dbReference>
<sequence length="323" mass="33581">MAEAHVDNDAGPDTNPPSLPPGWDRIAQWDASSRKYYYVQLSTGQSTWDLPTEAAPGVPTPDPTPSNTTGPYPPPATGGERGMAGEESDRGLGSTAMNFLSGSQSKPGQQQSGLGGLANQFLGGSHGGQYGGQGGSHSGGGGGLVGQIASGLLSGNKPHNQQQQQQQQQGTPGGSSGSHQSGLGGLVGGLLGGHGSHQQQNYGYTNHSSSGPYTGTAPPAAYQPSGSSQYGPTSGTYNPPGQQHQQQQYGGQPTHQPQQGYNQHSQPQHGQQSHSDYPGQSYHQQDHNLFRHLPAMISTISSNNIINTNKVDTLSNNTHLHLP</sequence>
<name>A0A6A6HKB6_VIRVR</name>
<feature type="region of interest" description="Disordered" evidence="1">
    <location>
        <begin position="1"/>
        <end position="25"/>
    </location>
</feature>
<dbReference type="Proteomes" id="UP000800092">
    <property type="component" value="Unassembled WGS sequence"/>
</dbReference>
<dbReference type="InterPro" id="IPR001202">
    <property type="entry name" value="WW_dom"/>
</dbReference>
<feature type="compositionally biased region" description="Low complexity" evidence="1">
    <location>
        <begin position="100"/>
        <end position="112"/>
    </location>
</feature>
<dbReference type="OrthoDB" id="2367685at2759"/>
<keyword evidence="4" id="KW-1185">Reference proteome</keyword>
<proteinExistence type="predicted"/>
<feature type="compositionally biased region" description="Low complexity" evidence="1">
    <location>
        <begin position="239"/>
        <end position="275"/>
    </location>
</feature>
<gene>
    <name evidence="3" type="ORF">EV356DRAFT_302812</name>
</gene>
<organism evidence="3 4">
    <name type="scientific">Viridothelium virens</name>
    <name type="common">Speckled blister lichen</name>
    <name type="synonym">Trypethelium virens</name>
    <dbReference type="NCBI Taxonomy" id="1048519"/>
    <lineage>
        <taxon>Eukaryota</taxon>
        <taxon>Fungi</taxon>
        <taxon>Dikarya</taxon>
        <taxon>Ascomycota</taxon>
        <taxon>Pezizomycotina</taxon>
        <taxon>Dothideomycetes</taxon>
        <taxon>Dothideomycetes incertae sedis</taxon>
        <taxon>Trypetheliales</taxon>
        <taxon>Trypetheliaceae</taxon>
        <taxon>Viridothelium</taxon>
    </lineage>
</organism>
<dbReference type="Gene3D" id="2.20.70.10">
    <property type="match status" value="1"/>
</dbReference>
<feature type="compositionally biased region" description="Gly residues" evidence="1">
    <location>
        <begin position="124"/>
        <end position="145"/>
    </location>
</feature>
<protein>
    <recommendedName>
        <fullName evidence="2">WW domain-containing protein</fullName>
    </recommendedName>
</protein>
<dbReference type="Pfam" id="PF00397">
    <property type="entry name" value="WW"/>
    <property type="match status" value="1"/>
</dbReference>
<evidence type="ECO:0000313" key="3">
    <source>
        <dbReference type="EMBL" id="KAF2238258.1"/>
    </source>
</evidence>
<dbReference type="SUPFAM" id="SSF51045">
    <property type="entry name" value="WW domain"/>
    <property type="match status" value="1"/>
</dbReference>
<dbReference type="InterPro" id="IPR036020">
    <property type="entry name" value="WW_dom_sf"/>
</dbReference>
<evidence type="ECO:0000313" key="4">
    <source>
        <dbReference type="Proteomes" id="UP000800092"/>
    </source>
</evidence>
<dbReference type="EMBL" id="ML991776">
    <property type="protein sequence ID" value="KAF2238258.1"/>
    <property type="molecule type" value="Genomic_DNA"/>
</dbReference>
<dbReference type="AlphaFoldDB" id="A0A6A6HKB6"/>
<feature type="compositionally biased region" description="Polar residues" evidence="1">
    <location>
        <begin position="224"/>
        <end position="237"/>
    </location>
</feature>
<dbReference type="PROSITE" id="PS50020">
    <property type="entry name" value="WW_DOMAIN_2"/>
    <property type="match status" value="1"/>
</dbReference>